<organism evidence="1">
    <name type="scientific">Cacopsylla melanoneura</name>
    <dbReference type="NCBI Taxonomy" id="428564"/>
    <lineage>
        <taxon>Eukaryota</taxon>
        <taxon>Metazoa</taxon>
        <taxon>Ecdysozoa</taxon>
        <taxon>Arthropoda</taxon>
        <taxon>Hexapoda</taxon>
        <taxon>Insecta</taxon>
        <taxon>Pterygota</taxon>
        <taxon>Neoptera</taxon>
        <taxon>Paraneoptera</taxon>
        <taxon>Hemiptera</taxon>
        <taxon>Sternorrhyncha</taxon>
        <taxon>Psylloidea</taxon>
        <taxon>Psyllidae</taxon>
        <taxon>Psyllinae</taxon>
        <taxon>Cacopsylla</taxon>
    </lineage>
</organism>
<proteinExistence type="predicted"/>
<sequence length="138" mass="16023">MCNTCCVPTHFTFLILGCNFFWSDLISLAMSLKSLKRYCVHIISLAIFLIKRTGRLARVIYTLLADSRVFLIKRTGRLARVIYTLLADSRVFLIKRTGRLARVIYTLLADSRVFLIKRTGRLARVILTMLFWQILEFS</sequence>
<reference evidence="1" key="1">
    <citation type="submission" date="2021-05" db="EMBL/GenBank/DDBJ databases">
        <authorList>
            <person name="Alioto T."/>
            <person name="Alioto T."/>
            <person name="Gomez Garrido J."/>
        </authorList>
    </citation>
    <scope>NUCLEOTIDE SEQUENCE</scope>
</reference>
<name>A0A8D9BAE6_9HEMI</name>
<evidence type="ECO:0000313" key="1">
    <source>
        <dbReference type="EMBL" id="CAG6781508.1"/>
    </source>
</evidence>
<protein>
    <submittedName>
        <fullName evidence="1">Uncharacterized protein</fullName>
    </submittedName>
</protein>
<dbReference type="AlphaFoldDB" id="A0A8D9BAE6"/>
<accession>A0A8D9BAE6</accession>
<dbReference type="EMBL" id="HBUF01623303">
    <property type="protein sequence ID" value="CAG6781508.1"/>
    <property type="molecule type" value="Transcribed_RNA"/>
</dbReference>